<proteinExistence type="predicted"/>
<dbReference type="Proteomes" id="UP000181981">
    <property type="component" value="Unassembled WGS sequence"/>
</dbReference>
<dbReference type="AlphaFoldDB" id="X5DMK8"/>
<evidence type="ECO:0000313" key="1">
    <source>
        <dbReference type="EMBL" id="AHW61807.1"/>
    </source>
</evidence>
<dbReference type="STRING" id="1168034.FH5T_08590"/>
<reference evidence="2 4" key="2">
    <citation type="submission" date="2016-10" db="EMBL/GenBank/DDBJ databases">
        <authorList>
            <person name="de Groot N.N."/>
        </authorList>
    </citation>
    <scope>NUCLEOTIDE SEQUENCE [LARGE SCALE GENOMIC DNA]</scope>
    <source>
        <strain evidence="2 4">DSM 25947</strain>
    </source>
</reference>
<gene>
    <name evidence="1" type="ORF">FH5T_08590</name>
    <name evidence="2" type="ORF">SAMN05444285_102170</name>
</gene>
<dbReference type="Proteomes" id="UP000023772">
    <property type="component" value="Chromosome"/>
</dbReference>
<protein>
    <recommendedName>
        <fullName evidence="5">C2H2-type domain-containing protein</fullName>
    </recommendedName>
</protein>
<organism evidence="2 4">
    <name type="scientific">Draconibacterium orientale</name>
    <dbReference type="NCBI Taxonomy" id="1168034"/>
    <lineage>
        <taxon>Bacteria</taxon>
        <taxon>Pseudomonadati</taxon>
        <taxon>Bacteroidota</taxon>
        <taxon>Bacteroidia</taxon>
        <taxon>Marinilabiliales</taxon>
        <taxon>Prolixibacteraceae</taxon>
        <taxon>Draconibacterium</taxon>
    </lineage>
</organism>
<keyword evidence="3" id="KW-1185">Reference proteome</keyword>
<evidence type="ECO:0000313" key="4">
    <source>
        <dbReference type="Proteomes" id="UP000181981"/>
    </source>
</evidence>
<evidence type="ECO:0008006" key="5">
    <source>
        <dbReference type="Google" id="ProtNLM"/>
    </source>
</evidence>
<reference evidence="1 3" key="1">
    <citation type="submission" date="2014-03" db="EMBL/GenBank/DDBJ databases">
        <title>Complete genome sequence of a deeply braunched marine Bacteroidia bacterium Draconibacterium orientale type strain FH5T.</title>
        <authorList>
            <person name="Li X."/>
            <person name="Wang X."/>
            <person name="Xie Z."/>
            <person name="Du Z."/>
            <person name="Chen G."/>
        </authorList>
    </citation>
    <scope>NUCLEOTIDE SEQUENCE [LARGE SCALE GENOMIC DNA]</scope>
    <source>
        <strain evidence="1 3">FH5</strain>
    </source>
</reference>
<evidence type="ECO:0000313" key="2">
    <source>
        <dbReference type="EMBL" id="SES81892.1"/>
    </source>
</evidence>
<sequence>MGHAYSYRCDHCGFTESFNQGHGFLVHSQPVGDYLKQRTRIFHYKTHNLLRKMAQASDNLHLKAGFQIYKCPHCKTLYDKIEVTVFDDEAVVHKSEFRCRDCKTRLKLTNIHRLKRAICPRCRQRTFHRDYAQHELWDS</sequence>
<accession>X5DMK8</accession>
<dbReference type="EMBL" id="FOHT01000002">
    <property type="protein sequence ID" value="SES81892.1"/>
    <property type="molecule type" value="Genomic_DNA"/>
</dbReference>
<dbReference type="Gene3D" id="2.10.110.10">
    <property type="entry name" value="Cysteine Rich Protein"/>
    <property type="match status" value="1"/>
</dbReference>
<evidence type="ECO:0000313" key="3">
    <source>
        <dbReference type="Proteomes" id="UP000023772"/>
    </source>
</evidence>
<dbReference type="OrthoDB" id="1120009at2"/>
<dbReference type="EMBL" id="CP007451">
    <property type="protein sequence ID" value="AHW61807.1"/>
    <property type="molecule type" value="Genomic_DNA"/>
</dbReference>
<dbReference type="HOGENOM" id="CLU_158599_0_0_10"/>
<name>X5DMK8_9BACT</name>
<dbReference type="KEGG" id="dori:FH5T_08590"/>
<dbReference type="RefSeq" id="WP_038557491.1">
    <property type="nucleotide sequence ID" value="NZ_FOHT01000002.1"/>
</dbReference>